<protein>
    <submittedName>
        <fullName evidence="2">Uncharacterized protein</fullName>
    </submittedName>
</protein>
<feature type="non-terminal residue" evidence="2">
    <location>
        <position position="1"/>
    </location>
</feature>
<proteinExistence type="predicted"/>
<comment type="caution">
    <text evidence="2">The sequence shown here is derived from an EMBL/GenBank/DDBJ whole genome shotgun (WGS) entry which is preliminary data.</text>
</comment>
<feature type="region of interest" description="Disordered" evidence="1">
    <location>
        <begin position="23"/>
        <end position="56"/>
    </location>
</feature>
<name>M7AEV1_LEPIR</name>
<feature type="compositionally biased region" description="Polar residues" evidence="1">
    <location>
        <begin position="35"/>
        <end position="48"/>
    </location>
</feature>
<evidence type="ECO:0000313" key="3">
    <source>
        <dbReference type="Proteomes" id="UP000012117"/>
    </source>
</evidence>
<evidence type="ECO:0000256" key="1">
    <source>
        <dbReference type="SAM" id="MobiDB-lite"/>
    </source>
</evidence>
<dbReference type="AlphaFoldDB" id="M7AEV1"/>
<dbReference type="BioCyc" id="LINT1193029:G11R4-4291-MONOMER"/>
<sequence length="56" mass="6412">YIIRSYTTVDAKKKIQKAANNYLRNSSPAPKKENMPSTVNETETQKNLLNEEISLK</sequence>
<organism evidence="2 3">
    <name type="scientific">Leptospira interrogans serovar Pyrogenes str. 200701872</name>
    <dbReference type="NCBI Taxonomy" id="1193029"/>
    <lineage>
        <taxon>Bacteria</taxon>
        <taxon>Pseudomonadati</taxon>
        <taxon>Spirochaetota</taxon>
        <taxon>Spirochaetia</taxon>
        <taxon>Leptospirales</taxon>
        <taxon>Leptospiraceae</taxon>
        <taxon>Leptospira</taxon>
    </lineage>
</organism>
<dbReference type="Proteomes" id="UP000012117">
    <property type="component" value="Unassembled WGS sequence"/>
</dbReference>
<gene>
    <name evidence="2" type="ORF">LEP1GSC124_2448</name>
</gene>
<dbReference type="EMBL" id="AKWN02000039">
    <property type="protein sequence ID" value="EMP09374.1"/>
    <property type="molecule type" value="Genomic_DNA"/>
</dbReference>
<accession>M7AEV1</accession>
<reference evidence="2 3" key="1">
    <citation type="submission" date="2013-01" db="EMBL/GenBank/DDBJ databases">
        <authorList>
            <person name="Harkins D.M."/>
            <person name="Durkin A.S."/>
            <person name="Brinkac L.M."/>
            <person name="Haft D.H."/>
            <person name="Selengut J.D."/>
            <person name="Sanka R."/>
            <person name="DePew J."/>
            <person name="Purushe J."/>
            <person name="Picardeau M."/>
            <person name="Werts C."/>
            <person name="Goarant C."/>
            <person name="Vinetz J.M."/>
            <person name="Sutton G.G."/>
            <person name="Nierman W.C."/>
            <person name="Fouts D.E."/>
        </authorList>
    </citation>
    <scope>NUCLEOTIDE SEQUENCE [LARGE SCALE GENOMIC DNA]</scope>
    <source>
        <strain evidence="2 3">200701872</strain>
    </source>
</reference>
<evidence type="ECO:0000313" key="2">
    <source>
        <dbReference type="EMBL" id="EMP09374.1"/>
    </source>
</evidence>